<feature type="region of interest" description="Disordered" evidence="5">
    <location>
        <begin position="1"/>
        <end position="25"/>
    </location>
</feature>
<protein>
    <submittedName>
        <fullName evidence="7">TetR/AcrR family transcriptional regulator</fullName>
    </submittedName>
</protein>
<dbReference type="SUPFAM" id="SSF48498">
    <property type="entry name" value="Tetracyclin repressor-like, C-terminal domain"/>
    <property type="match status" value="1"/>
</dbReference>
<dbReference type="PROSITE" id="PS50977">
    <property type="entry name" value="HTH_TETR_2"/>
    <property type="match status" value="1"/>
</dbReference>
<evidence type="ECO:0000256" key="4">
    <source>
        <dbReference type="PROSITE-ProRule" id="PRU00335"/>
    </source>
</evidence>
<keyword evidence="2 4" id="KW-0238">DNA-binding</keyword>
<keyword evidence="8" id="KW-1185">Reference proteome</keyword>
<feature type="DNA-binding region" description="H-T-H motif" evidence="4">
    <location>
        <begin position="47"/>
        <end position="66"/>
    </location>
</feature>
<reference evidence="7 8" key="1">
    <citation type="submission" date="2019-01" db="EMBL/GenBank/DDBJ databases">
        <authorList>
            <person name="Chen W.-M."/>
        </authorList>
    </citation>
    <scope>NUCLEOTIDE SEQUENCE [LARGE SCALE GENOMIC DNA]</scope>
    <source>
        <strain evidence="7 8">CCP-7</strain>
    </source>
</reference>
<dbReference type="InterPro" id="IPR050109">
    <property type="entry name" value="HTH-type_TetR-like_transc_reg"/>
</dbReference>
<accession>A0A437MA01</accession>
<dbReference type="InterPro" id="IPR036271">
    <property type="entry name" value="Tet_transcr_reg_TetR-rel_C_sf"/>
</dbReference>
<keyword evidence="3" id="KW-0804">Transcription</keyword>
<dbReference type="PANTHER" id="PTHR30055">
    <property type="entry name" value="HTH-TYPE TRANSCRIPTIONAL REGULATOR RUTR"/>
    <property type="match status" value="1"/>
</dbReference>
<evidence type="ECO:0000259" key="6">
    <source>
        <dbReference type="PROSITE" id="PS50977"/>
    </source>
</evidence>
<evidence type="ECO:0000256" key="1">
    <source>
        <dbReference type="ARBA" id="ARBA00023015"/>
    </source>
</evidence>
<dbReference type="Proteomes" id="UP000282971">
    <property type="component" value="Unassembled WGS sequence"/>
</dbReference>
<dbReference type="EMBL" id="SACN01000001">
    <property type="protein sequence ID" value="RVT94452.1"/>
    <property type="molecule type" value="Genomic_DNA"/>
</dbReference>
<dbReference type="SUPFAM" id="SSF46689">
    <property type="entry name" value="Homeodomain-like"/>
    <property type="match status" value="1"/>
</dbReference>
<evidence type="ECO:0000256" key="5">
    <source>
        <dbReference type="SAM" id="MobiDB-lite"/>
    </source>
</evidence>
<dbReference type="Gene3D" id="1.10.357.10">
    <property type="entry name" value="Tetracycline Repressor, domain 2"/>
    <property type="match status" value="1"/>
</dbReference>
<dbReference type="AlphaFoldDB" id="A0A437MA01"/>
<keyword evidence="1" id="KW-0805">Transcription regulation</keyword>
<name>A0A437MA01_9SPHN</name>
<evidence type="ECO:0000256" key="3">
    <source>
        <dbReference type="ARBA" id="ARBA00023163"/>
    </source>
</evidence>
<dbReference type="Pfam" id="PF00440">
    <property type="entry name" value="TetR_N"/>
    <property type="match status" value="1"/>
</dbReference>
<comment type="caution">
    <text evidence="7">The sequence shown here is derived from an EMBL/GenBank/DDBJ whole genome shotgun (WGS) entry which is preliminary data.</text>
</comment>
<dbReference type="GO" id="GO:0000976">
    <property type="term" value="F:transcription cis-regulatory region binding"/>
    <property type="evidence" value="ECO:0007669"/>
    <property type="project" value="TreeGrafter"/>
</dbReference>
<evidence type="ECO:0000313" key="7">
    <source>
        <dbReference type="EMBL" id="RVT94452.1"/>
    </source>
</evidence>
<proteinExistence type="predicted"/>
<gene>
    <name evidence="7" type="ORF">EOD43_11635</name>
</gene>
<organism evidence="7 8">
    <name type="scientific">Sphingomonas crocodyli</name>
    <dbReference type="NCBI Taxonomy" id="1979270"/>
    <lineage>
        <taxon>Bacteria</taxon>
        <taxon>Pseudomonadati</taxon>
        <taxon>Pseudomonadota</taxon>
        <taxon>Alphaproteobacteria</taxon>
        <taxon>Sphingomonadales</taxon>
        <taxon>Sphingomonadaceae</taxon>
        <taxon>Sphingomonas</taxon>
    </lineage>
</organism>
<evidence type="ECO:0000256" key="2">
    <source>
        <dbReference type="ARBA" id="ARBA00023125"/>
    </source>
</evidence>
<dbReference type="GO" id="GO:0003700">
    <property type="term" value="F:DNA-binding transcription factor activity"/>
    <property type="evidence" value="ECO:0007669"/>
    <property type="project" value="TreeGrafter"/>
</dbReference>
<dbReference type="InterPro" id="IPR009057">
    <property type="entry name" value="Homeodomain-like_sf"/>
</dbReference>
<evidence type="ECO:0000313" key="8">
    <source>
        <dbReference type="Proteomes" id="UP000282971"/>
    </source>
</evidence>
<dbReference type="PANTHER" id="PTHR30055:SF234">
    <property type="entry name" value="HTH-TYPE TRANSCRIPTIONAL REGULATOR BETI"/>
    <property type="match status" value="1"/>
</dbReference>
<dbReference type="InterPro" id="IPR001647">
    <property type="entry name" value="HTH_TetR"/>
</dbReference>
<sequence length="233" mass="26075">MLGNMETAPNEDLTPAGARARGMNERRQRLVRAAKELINERENGEFSMPELAARAGLSLATPYNLFGSKAAILEAVFQREIEHFHAVYATISPAPPVDRVLAVIEHLLQVFERKPHFYRALSRGMATLGAEESARLISPLSDLLLRPLVEGLVDDGTIRLDLPKPMLTAQITRMYEATMQRWVRRGWDAVRMRSEMRASILIVCLGMFGEEYRPELLAALHQSVLPESAPESA</sequence>
<feature type="domain" description="HTH tetR-type" evidence="6">
    <location>
        <begin position="24"/>
        <end position="84"/>
    </location>
</feature>
<dbReference type="OrthoDB" id="7185252at2"/>